<name>A0A840WG53_9ACTN</name>
<dbReference type="Pfam" id="PF02771">
    <property type="entry name" value="Acyl-CoA_dh_N"/>
    <property type="match status" value="1"/>
</dbReference>
<dbReference type="GO" id="GO:0016712">
    <property type="term" value="F:oxidoreductase activity, acting on paired donors, with incorporation or reduction of molecular oxygen, reduced flavin or flavoprotein as one donor, and incorporation of one atom of oxygen"/>
    <property type="evidence" value="ECO:0007669"/>
    <property type="project" value="TreeGrafter"/>
</dbReference>
<accession>A0A840WG53</accession>
<dbReference type="GO" id="GO:0003995">
    <property type="term" value="F:acyl-CoA dehydrogenase activity"/>
    <property type="evidence" value="ECO:0007669"/>
    <property type="project" value="TreeGrafter"/>
</dbReference>
<evidence type="ECO:0000256" key="2">
    <source>
        <dbReference type="ARBA" id="ARBA00049661"/>
    </source>
</evidence>
<evidence type="ECO:0000256" key="1">
    <source>
        <dbReference type="ARBA" id="ARBA00023002"/>
    </source>
</evidence>
<dbReference type="Gene3D" id="1.20.140.10">
    <property type="entry name" value="Butyryl-CoA Dehydrogenase, subunit A, domain 3"/>
    <property type="match status" value="1"/>
</dbReference>
<dbReference type="InterPro" id="IPR013786">
    <property type="entry name" value="AcylCoA_DH/ox_N"/>
</dbReference>
<dbReference type="InterPro" id="IPR046373">
    <property type="entry name" value="Acyl-CoA_Oxase/DH_mid-dom_sf"/>
</dbReference>
<dbReference type="GO" id="GO:0005737">
    <property type="term" value="C:cytoplasm"/>
    <property type="evidence" value="ECO:0007669"/>
    <property type="project" value="TreeGrafter"/>
</dbReference>
<evidence type="ECO:0000259" key="3">
    <source>
        <dbReference type="Pfam" id="PF02771"/>
    </source>
</evidence>
<feature type="domain" description="Acyl-CoA dehydrogenase C-terminal" evidence="4">
    <location>
        <begin position="244"/>
        <end position="369"/>
    </location>
</feature>
<dbReference type="EMBL" id="JACHDO010000001">
    <property type="protein sequence ID" value="MBB5490925.1"/>
    <property type="molecule type" value="Genomic_DNA"/>
</dbReference>
<comment type="caution">
    <text evidence="5">The sequence shown here is derived from an EMBL/GenBank/DDBJ whole genome shotgun (WGS) entry which is preliminary data.</text>
</comment>
<evidence type="ECO:0000259" key="4">
    <source>
        <dbReference type="Pfam" id="PF08028"/>
    </source>
</evidence>
<feature type="domain" description="Acyl-CoA dehydrogenase/oxidase N-terminal" evidence="3">
    <location>
        <begin position="10"/>
        <end position="97"/>
    </location>
</feature>
<dbReference type="RefSeq" id="WP_184364547.1">
    <property type="nucleotide sequence ID" value="NZ_BAAAKM010000009.1"/>
</dbReference>
<dbReference type="InterPro" id="IPR013107">
    <property type="entry name" value="Acyl-CoA_DH_C"/>
</dbReference>
<evidence type="ECO:0000313" key="6">
    <source>
        <dbReference type="Proteomes" id="UP000579647"/>
    </source>
</evidence>
<dbReference type="InterPro" id="IPR036250">
    <property type="entry name" value="AcylCo_DH-like_C"/>
</dbReference>
<reference evidence="5 6" key="1">
    <citation type="submission" date="2020-08" db="EMBL/GenBank/DDBJ databases">
        <title>Sequencing the genomes of 1000 actinobacteria strains.</title>
        <authorList>
            <person name="Klenk H.-P."/>
        </authorList>
    </citation>
    <scope>NUCLEOTIDE SEQUENCE [LARGE SCALE GENOMIC DNA]</scope>
    <source>
        <strain evidence="5 6">DSM 44598</strain>
    </source>
</reference>
<dbReference type="Proteomes" id="UP000579647">
    <property type="component" value="Unassembled WGS sequence"/>
</dbReference>
<dbReference type="InterPro" id="IPR050741">
    <property type="entry name" value="Acyl-CoA_dehydrogenase"/>
</dbReference>
<dbReference type="PANTHER" id="PTHR48083:SF19">
    <property type="entry name" value="FLAVIN-DEPENDENT MONOOXYGENASE, OXYGENASE SUBUNIT HSAA"/>
    <property type="match status" value="1"/>
</dbReference>
<dbReference type="AlphaFoldDB" id="A0A840WG53"/>
<dbReference type="Gene3D" id="1.10.540.10">
    <property type="entry name" value="Acyl-CoA dehydrogenase/oxidase, N-terminal domain"/>
    <property type="match status" value="1"/>
</dbReference>
<gene>
    <name evidence="5" type="ORF">HNR07_002062</name>
</gene>
<dbReference type="SUPFAM" id="SSF47203">
    <property type="entry name" value="Acyl-CoA dehydrogenase C-terminal domain-like"/>
    <property type="match status" value="1"/>
</dbReference>
<organism evidence="5 6">
    <name type="scientific">Nocardiopsis metallicus</name>
    <dbReference type="NCBI Taxonomy" id="179819"/>
    <lineage>
        <taxon>Bacteria</taxon>
        <taxon>Bacillati</taxon>
        <taxon>Actinomycetota</taxon>
        <taxon>Actinomycetes</taxon>
        <taxon>Streptosporangiales</taxon>
        <taxon>Nocardiopsidaceae</taxon>
        <taxon>Nocardiopsis</taxon>
    </lineage>
</organism>
<protein>
    <submittedName>
        <fullName evidence="5">Alkylation response protein AidB-like acyl-CoA dehydrogenase</fullName>
    </submittedName>
</protein>
<keyword evidence="6" id="KW-1185">Reference proteome</keyword>
<dbReference type="Gene3D" id="2.40.110.10">
    <property type="entry name" value="Butyryl-CoA Dehydrogenase, subunit A, domain 2"/>
    <property type="match status" value="1"/>
</dbReference>
<dbReference type="InterPro" id="IPR037069">
    <property type="entry name" value="AcylCoA_DH/ox_N_sf"/>
</dbReference>
<dbReference type="GO" id="GO:0033539">
    <property type="term" value="P:fatty acid beta-oxidation using acyl-CoA dehydrogenase"/>
    <property type="evidence" value="ECO:0007669"/>
    <property type="project" value="TreeGrafter"/>
</dbReference>
<dbReference type="PANTHER" id="PTHR48083">
    <property type="entry name" value="MEDIUM-CHAIN SPECIFIC ACYL-COA DEHYDROGENASE, MITOCHONDRIAL-RELATED"/>
    <property type="match status" value="1"/>
</dbReference>
<comment type="similarity">
    <text evidence="2">Belongs to the HpaH/HsaA monooxygenase family.</text>
</comment>
<evidence type="ECO:0000313" key="5">
    <source>
        <dbReference type="EMBL" id="MBB5490925.1"/>
    </source>
</evidence>
<dbReference type="SUPFAM" id="SSF56645">
    <property type="entry name" value="Acyl-CoA dehydrogenase NM domain-like"/>
    <property type="match status" value="1"/>
</dbReference>
<proteinExistence type="inferred from homology"/>
<dbReference type="InterPro" id="IPR009100">
    <property type="entry name" value="AcylCoA_DH/oxidase_NM_dom_sf"/>
</dbReference>
<sequence>MQNTPDREELVKRARAVQPLVRRHAPWQEENRRLHDEVVEALDETGVFRMRVPARYGGYESDALTMAEVAAALAHADGATAWTASVSWIPTWMVGMFPDHVQEEVFSTHGGRVCGTLSPSAMAEPTEGGFTVNGRWGFISGAPNSHWQEVIALAPTPDGADRYPVVALVPMSDLRIMDDWHAVGLRGSGSVSTVAENVFVPAERVLPLMSVLKGESASEANRELPMYRAPLLAVAAAASVGTPTGLAEAALELFLERAGERGITYTDYARQVDAPITHLQVAEASLKTDQARFHGERTARLLDGKGALGEEWSLRERARCRVDVAAVCKLAKETVTVLGEASGGRSVYTDVPMQRIVRDVGALNLHALMYPETGFELYGRVLCGLEPNTLYV</sequence>
<dbReference type="Pfam" id="PF08028">
    <property type="entry name" value="Acyl-CoA_dh_2"/>
    <property type="match status" value="1"/>
</dbReference>
<dbReference type="GO" id="GO:0050660">
    <property type="term" value="F:flavin adenine dinucleotide binding"/>
    <property type="evidence" value="ECO:0007669"/>
    <property type="project" value="InterPro"/>
</dbReference>
<dbReference type="PIRSF" id="PIRSF016578">
    <property type="entry name" value="HsaA"/>
    <property type="match status" value="1"/>
</dbReference>
<keyword evidence="1" id="KW-0560">Oxidoreductase</keyword>